<feature type="transmembrane region" description="Helical" evidence="1">
    <location>
        <begin position="56"/>
        <end position="79"/>
    </location>
</feature>
<dbReference type="AlphaFoldDB" id="A0A1M6LLA1"/>
<gene>
    <name evidence="2" type="ORF">SAMN02745883_00254</name>
</gene>
<evidence type="ECO:0000313" key="2">
    <source>
        <dbReference type="EMBL" id="SHJ72006.1"/>
    </source>
</evidence>
<keyword evidence="1" id="KW-0472">Membrane</keyword>
<dbReference type="RefSeq" id="WP_242945012.1">
    <property type="nucleotide sequence ID" value="NZ_FRAJ01000003.1"/>
</dbReference>
<keyword evidence="3" id="KW-1185">Reference proteome</keyword>
<evidence type="ECO:0000313" key="3">
    <source>
        <dbReference type="Proteomes" id="UP000184082"/>
    </source>
</evidence>
<evidence type="ECO:0000256" key="1">
    <source>
        <dbReference type="SAM" id="Phobius"/>
    </source>
</evidence>
<sequence length="213" mass="23270">MNKTKRKKINRIKIAIKSIKNYNFKWIINVTIITFILAIGMSIISEALLRNASIGIAFLVLIIIIFIGIVFDLIGIAVATADQRPFNAMASKRIKGAKEAIRLIQNAGPVSNFCNDVIGDIAGIISGAAGAIILIQISKIYKNIDTAIFSIILSAVVAALTVGGKAFGKEIALRKSKEIVFFVAKLLNWLSYKFKIGILPNNKKKKVNKKKGK</sequence>
<protein>
    <recommendedName>
        <fullName evidence="4">CNNM transmembrane domain-containing protein</fullName>
    </recommendedName>
</protein>
<keyword evidence="1" id="KW-0812">Transmembrane</keyword>
<organism evidence="2 3">
    <name type="scientific">Caminicella sporogenes DSM 14501</name>
    <dbReference type="NCBI Taxonomy" id="1121266"/>
    <lineage>
        <taxon>Bacteria</taxon>
        <taxon>Bacillati</taxon>
        <taxon>Bacillota</taxon>
        <taxon>Clostridia</taxon>
        <taxon>Peptostreptococcales</taxon>
        <taxon>Caminicellaceae</taxon>
        <taxon>Caminicella</taxon>
    </lineage>
</organism>
<feature type="transmembrane region" description="Helical" evidence="1">
    <location>
        <begin position="21"/>
        <end position="44"/>
    </location>
</feature>
<proteinExistence type="predicted"/>
<feature type="transmembrane region" description="Helical" evidence="1">
    <location>
        <begin position="121"/>
        <end position="141"/>
    </location>
</feature>
<accession>A0A1M6LLA1</accession>
<dbReference type="STRING" id="1121266.SAMN02745883_00254"/>
<keyword evidence="1" id="KW-1133">Transmembrane helix</keyword>
<feature type="transmembrane region" description="Helical" evidence="1">
    <location>
        <begin position="147"/>
        <end position="167"/>
    </location>
</feature>
<evidence type="ECO:0008006" key="4">
    <source>
        <dbReference type="Google" id="ProtNLM"/>
    </source>
</evidence>
<name>A0A1M6LLA1_9FIRM</name>
<reference evidence="2 3" key="1">
    <citation type="submission" date="2016-11" db="EMBL/GenBank/DDBJ databases">
        <authorList>
            <person name="Jaros S."/>
            <person name="Januszkiewicz K."/>
            <person name="Wedrychowicz H."/>
        </authorList>
    </citation>
    <scope>NUCLEOTIDE SEQUENCE [LARGE SCALE GENOMIC DNA]</scope>
    <source>
        <strain evidence="2 3">DSM 14501</strain>
    </source>
</reference>
<dbReference type="Proteomes" id="UP000184082">
    <property type="component" value="Unassembled WGS sequence"/>
</dbReference>
<dbReference type="EMBL" id="FRAJ01000003">
    <property type="protein sequence ID" value="SHJ72006.1"/>
    <property type="molecule type" value="Genomic_DNA"/>
</dbReference>